<dbReference type="GO" id="GO:0009253">
    <property type="term" value="P:peptidoglycan catabolic process"/>
    <property type="evidence" value="ECO:0007669"/>
    <property type="project" value="InterPro"/>
</dbReference>
<keyword evidence="5" id="KW-1185">Reference proteome</keyword>
<feature type="signal peptide" evidence="2">
    <location>
        <begin position="1"/>
        <end position="20"/>
    </location>
</feature>
<name>A0AAD9JDN3_9ANNE</name>
<dbReference type="EMBL" id="JAODUP010000385">
    <property type="protein sequence ID" value="KAK2150857.1"/>
    <property type="molecule type" value="Genomic_DNA"/>
</dbReference>
<comment type="similarity">
    <text evidence="1">Belongs to the N-acetylmuramoyl-L-alanine amidase 2 family.</text>
</comment>
<sequence length="283" mass="31948">MEAFWITLLSLLASFTPILATDWRLILRKYQKPLGGSPLKSVYRANSRLRCVADCVDLPFCGSGLYSLSTGLCSLLAEYRSELSLITDSDAYYFSKRPCRKGFRLYSRTDWQASPPAGNPGTLDTPVSFIVLHASVIVRDNQWPDDCGDLDNCFKTMRDMQDYDIHIRSKKWSDIGVNFFLDGSGRFYEGRSWTYNAAYLSVTSRGGQEGFGKHLAITIFGDFHTQEPTRISQAALRAFCACAVENGYVKRNYAVLGHIEDRPKSTYCPGQGLLDMIHRWPLL</sequence>
<keyword evidence="2" id="KW-0732">Signal</keyword>
<dbReference type="AlphaFoldDB" id="A0AAD9JDN3"/>
<comment type="caution">
    <text evidence="4">The sequence shown here is derived from an EMBL/GenBank/DDBJ whole genome shotgun (WGS) entry which is preliminary data.</text>
</comment>
<reference evidence="4" key="1">
    <citation type="journal article" date="2023" name="Mol. Biol. Evol.">
        <title>Third-Generation Sequencing Reveals the Adaptive Role of the Epigenome in Three Deep-Sea Polychaetes.</title>
        <authorList>
            <person name="Perez M."/>
            <person name="Aroh O."/>
            <person name="Sun Y."/>
            <person name="Lan Y."/>
            <person name="Juniper S.K."/>
            <person name="Young C.R."/>
            <person name="Angers B."/>
            <person name="Qian P.Y."/>
        </authorList>
    </citation>
    <scope>NUCLEOTIDE SEQUENCE</scope>
    <source>
        <strain evidence="4">P08H-3</strain>
    </source>
</reference>
<protein>
    <recommendedName>
        <fullName evidence="3">Peptidoglycan recognition protein family domain-containing protein</fullName>
    </recommendedName>
</protein>
<dbReference type="SUPFAM" id="SSF55846">
    <property type="entry name" value="N-acetylmuramoyl-L-alanine amidase-like"/>
    <property type="match status" value="1"/>
</dbReference>
<feature type="chain" id="PRO_5041913731" description="Peptidoglycan recognition protein family domain-containing protein" evidence="2">
    <location>
        <begin position="21"/>
        <end position="283"/>
    </location>
</feature>
<dbReference type="InterPro" id="IPR036505">
    <property type="entry name" value="Amidase/PGRP_sf"/>
</dbReference>
<dbReference type="GO" id="GO:0008745">
    <property type="term" value="F:N-acetylmuramoyl-L-alanine amidase activity"/>
    <property type="evidence" value="ECO:0007669"/>
    <property type="project" value="InterPro"/>
</dbReference>
<dbReference type="PANTHER" id="PTHR11022">
    <property type="entry name" value="PEPTIDOGLYCAN RECOGNITION PROTEIN"/>
    <property type="match status" value="1"/>
</dbReference>
<evidence type="ECO:0000313" key="5">
    <source>
        <dbReference type="Proteomes" id="UP001208570"/>
    </source>
</evidence>
<organism evidence="4 5">
    <name type="scientific">Paralvinella palmiformis</name>
    <dbReference type="NCBI Taxonomy" id="53620"/>
    <lineage>
        <taxon>Eukaryota</taxon>
        <taxon>Metazoa</taxon>
        <taxon>Spiralia</taxon>
        <taxon>Lophotrochozoa</taxon>
        <taxon>Annelida</taxon>
        <taxon>Polychaeta</taxon>
        <taxon>Sedentaria</taxon>
        <taxon>Canalipalpata</taxon>
        <taxon>Terebellida</taxon>
        <taxon>Terebelliformia</taxon>
        <taxon>Alvinellidae</taxon>
        <taxon>Paralvinella</taxon>
    </lineage>
</organism>
<dbReference type="GO" id="GO:0008270">
    <property type="term" value="F:zinc ion binding"/>
    <property type="evidence" value="ECO:0007669"/>
    <property type="project" value="InterPro"/>
</dbReference>
<feature type="domain" description="Peptidoglycan recognition protein family" evidence="3">
    <location>
        <begin position="103"/>
        <end position="262"/>
    </location>
</feature>
<dbReference type="Pfam" id="PF01510">
    <property type="entry name" value="Amidase_2"/>
    <property type="match status" value="1"/>
</dbReference>
<evidence type="ECO:0000259" key="3">
    <source>
        <dbReference type="SMART" id="SM00701"/>
    </source>
</evidence>
<gene>
    <name evidence="4" type="ORF">LSH36_385g02026</name>
</gene>
<dbReference type="Gene3D" id="3.40.80.10">
    <property type="entry name" value="Peptidoglycan recognition protein-like"/>
    <property type="match status" value="1"/>
</dbReference>
<accession>A0AAD9JDN3</accession>
<evidence type="ECO:0000256" key="2">
    <source>
        <dbReference type="SAM" id="SignalP"/>
    </source>
</evidence>
<proteinExistence type="inferred from homology"/>
<evidence type="ECO:0000313" key="4">
    <source>
        <dbReference type="EMBL" id="KAK2150857.1"/>
    </source>
</evidence>
<dbReference type="InterPro" id="IPR002502">
    <property type="entry name" value="Amidase_domain"/>
</dbReference>
<evidence type="ECO:0000256" key="1">
    <source>
        <dbReference type="ARBA" id="ARBA00007553"/>
    </source>
</evidence>
<dbReference type="InterPro" id="IPR006619">
    <property type="entry name" value="PGRP_domain_met/bac"/>
</dbReference>
<dbReference type="SMART" id="SM00701">
    <property type="entry name" value="PGRP"/>
    <property type="match status" value="1"/>
</dbReference>
<dbReference type="CDD" id="cd06583">
    <property type="entry name" value="PGRP"/>
    <property type="match status" value="1"/>
</dbReference>
<dbReference type="PANTHER" id="PTHR11022:SF41">
    <property type="entry name" value="PEPTIDOGLYCAN-RECOGNITION PROTEIN LC-RELATED"/>
    <property type="match status" value="1"/>
</dbReference>
<dbReference type="Proteomes" id="UP001208570">
    <property type="component" value="Unassembled WGS sequence"/>
</dbReference>
<dbReference type="InterPro" id="IPR015510">
    <property type="entry name" value="PGRP"/>
</dbReference>